<evidence type="ECO:0000313" key="3">
    <source>
        <dbReference type="Proteomes" id="UP000190837"/>
    </source>
</evidence>
<dbReference type="Pfam" id="PF04378">
    <property type="entry name" value="RsmJ"/>
    <property type="match status" value="1"/>
</dbReference>
<feature type="binding site" evidence="1">
    <location>
        <position position="165"/>
    </location>
    <ligand>
        <name>S-adenosyl-L-methionine</name>
        <dbReference type="ChEBI" id="CHEBI:59789"/>
    </ligand>
</feature>
<dbReference type="Proteomes" id="UP000190837">
    <property type="component" value="Unassembled WGS sequence"/>
</dbReference>
<comment type="function">
    <text evidence="1">Specifically methylates the adenine in position 2030 of 23S rRNA.</text>
</comment>
<keyword evidence="1" id="KW-0808">Transferase</keyword>
<dbReference type="AlphaFoldDB" id="A0A1C3H245"/>
<feature type="binding site" evidence="1">
    <location>
        <begin position="144"/>
        <end position="145"/>
    </location>
    <ligand>
        <name>S-adenosyl-L-methionine</name>
        <dbReference type="ChEBI" id="CHEBI:59789"/>
    </ligand>
</feature>
<dbReference type="RefSeq" id="WP_079538768.1">
    <property type="nucleotide sequence ID" value="NZ_FKLO01000011.1"/>
</dbReference>
<dbReference type="InterPro" id="IPR007473">
    <property type="entry name" value="RlmJ"/>
</dbReference>
<reference evidence="3" key="1">
    <citation type="submission" date="2016-04" db="EMBL/GenBank/DDBJ databases">
        <authorList>
            <person name="Tagini F."/>
        </authorList>
    </citation>
    <scope>NUCLEOTIDE SEQUENCE [LARGE SCALE GENOMIC DNA]</scope>
    <source>
        <strain evidence="3">CHUV0807</strain>
    </source>
</reference>
<feature type="binding site" evidence="1">
    <location>
        <position position="98"/>
    </location>
    <ligand>
        <name>S-adenosyl-L-methionine</name>
        <dbReference type="ChEBI" id="CHEBI:59789"/>
    </ligand>
</feature>
<dbReference type="InterPro" id="IPR029063">
    <property type="entry name" value="SAM-dependent_MTases_sf"/>
</dbReference>
<dbReference type="Gene3D" id="3.40.50.150">
    <property type="entry name" value="Vaccinia Virus protein VP39"/>
    <property type="match status" value="1"/>
</dbReference>
<keyword evidence="1" id="KW-0694">RNA-binding</keyword>
<proteinExistence type="inferred from homology"/>
<dbReference type="EC" id="2.1.1.266" evidence="1"/>
<dbReference type="GO" id="GO:0005829">
    <property type="term" value="C:cytosol"/>
    <property type="evidence" value="ECO:0007669"/>
    <property type="project" value="TreeGrafter"/>
</dbReference>
<keyword evidence="1" id="KW-0489">Methyltransferase</keyword>
<comment type="subunit">
    <text evidence="1">Monomer.</text>
</comment>
<feature type="active site" description="Proton acceptor" evidence="1">
    <location>
        <position position="165"/>
    </location>
</feature>
<dbReference type="PANTHER" id="PTHR37426:SF1">
    <property type="entry name" value="RIBOSOMAL RNA LARGE SUBUNIT METHYLTRANSFERASE J"/>
    <property type="match status" value="1"/>
</dbReference>
<comment type="similarity">
    <text evidence="1">Belongs to the RlmJ family.</text>
</comment>
<comment type="catalytic activity">
    <reaction evidence="1">
        <text>adenosine(2030) in 23S rRNA + S-adenosyl-L-methionine = N(6)-methyladenosine(2030) in 23S rRNA + S-adenosyl-L-homocysteine + H(+)</text>
        <dbReference type="Rhea" id="RHEA:43736"/>
        <dbReference type="Rhea" id="RHEA-COMP:10668"/>
        <dbReference type="Rhea" id="RHEA-COMP:10669"/>
        <dbReference type="ChEBI" id="CHEBI:15378"/>
        <dbReference type="ChEBI" id="CHEBI:57856"/>
        <dbReference type="ChEBI" id="CHEBI:59789"/>
        <dbReference type="ChEBI" id="CHEBI:74411"/>
        <dbReference type="ChEBI" id="CHEBI:74449"/>
        <dbReference type="EC" id="2.1.1.266"/>
    </reaction>
</comment>
<name>A0A1C3H245_9GAMM</name>
<evidence type="ECO:0000313" key="2">
    <source>
        <dbReference type="EMBL" id="SAM57017.1"/>
    </source>
</evidence>
<feature type="site" description="Interaction with substrate rRNA" evidence="1">
    <location>
        <position position="4"/>
    </location>
</feature>
<accession>A0A1C3H245</accession>
<dbReference type="GO" id="GO:0070475">
    <property type="term" value="P:rRNA base methylation"/>
    <property type="evidence" value="ECO:0007669"/>
    <property type="project" value="UniProtKB-UniRule"/>
</dbReference>
<feature type="binding site" evidence="1">
    <location>
        <position position="19"/>
    </location>
    <ligand>
        <name>S-adenosyl-L-methionine</name>
        <dbReference type="ChEBI" id="CHEBI:59789"/>
    </ligand>
</feature>
<keyword evidence="1" id="KW-0698">rRNA processing</keyword>
<gene>
    <name evidence="1" type="primary">rlmJ</name>
    <name evidence="2" type="ORF">CHUV0807_0111</name>
</gene>
<feature type="binding site" evidence="1">
    <location>
        <position position="116"/>
    </location>
    <ligand>
        <name>S-adenosyl-L-methionine</name>
        <dbReference type="ChEBI" id="CHEBI:59789"/>
    </ligand>
</feature>
<sequence>MLSYRHAYHAGNHADLLKHYLLTRTLAYYNQKPKPYDYIDTHAGAGYYDLTAAYAQKNREYQSGIARLNAAAHLPAALAAWRDHMHAHQPAPDTYPGSAWIAARLLPAPGKLHLHELHPADHAALTENLRPLRLGRRLHTHRADGFAGLIALLPPTSRRAVILIDPPYEQKSDYQTTLDTLAAAYKRFPSGTYLIWYPCLPRDESRHFPAQLNQHFGDNYLRAELHVRAENGAHGMYGSGMYLINPPYTLPAELETTLPALRDLCAESADSRIILDARIP</sequence>
<dbReference type="HAMAP" id="MF_00934">
    <property type="entry name" value="23SrRNA_methyltr_J"/>
    <property type="match status" value="1"/>
</dbReference>
<organism evidence="2 3">
    <name type="scientific">Cardiobacterium hominis</name>
    <dbReference type="NCBI Taxonomy" id="2718"/>
    <lineage>
        <taxon>Bacteria</taxon>
        <taxon>Pseudomonadati</taxon>
        <taxon>Pseudomonadota</taxon>
        <taxon>Gammaproteobacteria</taxon>
        <taxon>Cardiobacteriales</taxon>
        <taxon>Cardiobacteriaceae</taxon>
        <taxon>Cardiobacterium</taxon>
    </lineage>
</organism>
<dbReference type="GO" id="GO:0036307">
    <property type="term" value="F:23S rRNA (adenine(2030)-N(6))-methyltransferase activity"/>
    <property type="evidence" value="ECO:0007669"/>
    <property type="project" value="UniProtKB-UniRule"/>
</dbReference>
<dbReference type="GO" id="GO:0003723">
    <property type="term" value="F:RNA binding"/>
    <property type="evidence" value="ECO:0007669"/>
    <property type="project" value="UniProtKB-UniRule"/>
</dbReference>
<dbReference type="SUPFAM" id="SSF53335">
    <property type="entry name" value="S-adenosyl-L-methionine-dependent methyltransferases"/>
    <property type="match status" value="1"/>
</dbReference>
<evidence type="ECO:0000256" key="1">
    <source>
        <dbReference type="HAMAP-Rule" id="MF_00934"/>
    </source>
</evidence>
<keyword evidence="1" id="KW-0949">S-adenosyl-L-methionine</keyword>
<dbReference type="PANTHER" id="PTHR37426">
    <property type="entry name" value="RIBOSOMAL RNA LARGE SUBUNIT METHYLTRANSFERASE J"/>
    <property type="match status" value="1"/>
</dbReference>
<dbReference type="EMBL" id="FKLO01000011">
    <property type="protein sequence ID" value="SAM57017.1"/>
    <property type="molecule type" value="Genomic_DNA"/>
</dbReference>
<protein>
    <recommendedName>
        <fullName evidence="1">Ribosomal RNA large subunit methyltransferase J</fullName>
        <ecNumber evidence="1">2.1.1.266</ecNumber>
    </recommendedName>
    <alternativeName>
        <fullName evidence="1">23S rRNA (adenine(2030)-N6)-methyltransferase</fullName>
    </alternativeName>
    <alternativeName>
        <fullName evidence="1">23S rRNA m6A2030 methyltransferase</fullName>
    </alternativeName>
</protein>
<feature type="binding site" evidence="1">
    <location>
        <position position="42"/>
    </location>
    <ligand>
        <name>S-adenosyl-L-methionine</name>
        <dbReference type="ChEBI" id="CHEBI:59789"/>
    </ligand>
</feature>